<dbReference type="Proteomes" id="UP000233551">
    <property type="component" value="Unassembled WGS sequence"/>
</dbReference>
<protein>
    <submittedName>
        <fullName evidence="3">Uncharacterized protein</fullName>
    </submittedName>
</protein>
<evidence type="ECO:0000313" key="4">
    <source>
        <dbReference type="Proteomes" id="UP000233551"/>
    </source>
</evidence>
<keyword evidence="1" id="KW-1133">Transmembrane helix</keyword>
<proteinExistence type="predicted"/>
<sequence length="170" mass="19388">MKLRWFSLSLSLSLSMVLFLPRRTMAYAMKLAKLGFEESFLFFTFVFSLFFNLLSSNSSPHHCNSKLCVLELDRVCQSFRQTLFLRGLFSAQIQLIGRMVSSFVPHLPLIADGVPLPVRNLLMGRQSATSGLGEAEKRQKEKRKLEPVEILRCSKKKRKLGLQSAEVTDE</sequence>
<dbReference type="AlphaFoldDB" id="A0A2I0IE67"/>
<comment type="caution">
    <text evidence="3">The sequence shown here is derived from an EMBL/GenBank/DDBJ whole genome shotgun (WGS) entry which is preliminary data.</text>
</comment>
<accession>A0A2I0IE67</accession>
<name>A0A2I0IE67_PUNGR</name>
<reference evidence="3 4" key="1">
    <citation type="submission" date="2017-11" db="EMBL/GenBank/DDBJ databases">
        <title>De-novo sequencing of pomegranate (Punica granatum L.) genome.</title>
        <authorList>
            <person name="Akparov Z."/>
            <person name="Amiraslanov A."/>
            <person name="Hajiyeva S."/>
            <person name="Abbasov M."/>
            <person name="Kaur K."/>
            <person name="Hamwieh A."/>
            <person name="Solovyev V."/>
            <person name="Salamov A."/>
            <person name="Braich B."/>
            <person name="Kosarev P."/>
            <person name="Mahmoud A."/>
            <person name="Hajiyev E."/>
            <person name="Babayeva S."/>
            <person name="Izzatullayeva V."/>
            <person name="Mammadov A."/>
            <person name="Mammadov A."/>
            <person name="Sharifova S."/>
            <person name="Ojaghi J."/>
            <person name="Eynullazada K."/>
            <person name="Bayramov B."/>
            <person name="Abdulazimova A."/>
            <person name="Shahmuradov I."/>
        </authorList>
    </citation>
    <scope>NUCLEOTIDE SEQUENCE [LARGE SCALE GENOMIC DNA]</scope>
    <source>
        <strain evidence="4">cv. AG2017</strain>
        <tissue evidence="3">Leaf</tissue>
    </source>
</reference>
<feature type="signal peptide" evidence="2">
    <location>
        <begin position="1"/>
        <end position="26"/>
    </location>
</feature>
<gene>
    <name evidence="3" type="ORF">CRG98_037315</name>
</gene>
<evidence type="ECO:0000256" key="1">
    <source>
        <dbReference type="SAM" id="Phobius"/>
    </source>
</evidence>
<feature type="transmembrane region" description="Helical" evidence="1">
    <location>
        <begin position="38"/>
        <end position="55"/>
    </location>
</feature>
<dbReference type="EMBL" id="PGOL01003209">
    <property type="protein sequence ID" value="PKI42297.1"/>
    <property type="molecule type" value="Genomic_DNA"/>
</dbReference>
<keyword evidence="1" id="KW-0812">Transmembrane</keyword>
<evidence type="ECO:0000313" key="3">
    <source>
        <dbReference type="EMBL" id="PKI42297.1"/>
    </source>
</evidence>
<organism evidence="3 4">
    <name type="scientific">Punica granatum</name>
    <name type="common">Pomegranate</name>
    <dbReference type="NCBI Taxonomy" id="22663"/>
    <lineage>
        <taxon>Eukaryota</taxon>
        <taxon>Viridiplantae</taxon>
        <taxon>Streptophyta</taxon>
        <taxon>Embryophyta</taxon>
        <taxon>Tracheophyta</taxon>
        <taxon>Spermatophyta</taxon>
        <taxon>Magnoliopsida</taxon>
        <taxon>eudicotyledons</taxon>
        <taxon>Gunneridae</taxon>
        <taxon>Pentapetalae</taxon>
        <taxon>rosids</taxon>
        <taxon>malvids</taxon>
        <taxon>Myrtales</taxon>
        <taxon>Lythraceae</taxon>
        <taxon>Punica</taxon>
    </lineage>
</organism>
<evidence type="ECO:0000256" key="2">
    <source>
        <dbReference type="SAM" id="SignalP"/>
    </source>
</evidence>
<feature type="chain" id="PRO_5014173543" evidence="2">
    <location>
        <begin position="27"/>
        <end position="170"/>
    </location>
</feature>
<keyword evidence="2" id="KW-0732">Signal</keyword>
<keyword evidence="1" id="KW-0472">Membrane</keyword>
<keyword evidence="4" id="KW-1185">Reference proteome</keyword>